<feature type="region of interest" description="Disordered" evidence="1">
    <location>
        <begin position="159"/>
        <end position="217"/>
    </location>
</feature>
<name>A0A1F6ERI4_9BACT</name>
<accession>A0A1F6ERI4</accession>
<sequence length="217" mass="23329">MKLHICSGSAETSHRYKGGLEMQTQTQTHDDPALGQEIVAPQLGAPEGTQAEIDSAQAEAAKKKPRVLHECRLCNKKDESVKYLVLVDGDPMRQLDGSWSFWHGGCAHTVRKAAPEGTKVEVVSAFEYRRRKSGGGGGGKPANLEEAASGLWKTLARGTGRAEFPPKGGDLKGLSPMASAFAKANGGKPVDPTSFGKPEKAGKRDKKSRRHEPRDDE</sequence>
<organism evidence="2 3">
    <name type="scientific">Candidatus Kaiserbacteria bacterium RIFCSPLOWO2_01_FULL_50_24</name>
    <dbReference type="NCBI Taxonomy" id="1798507"/>
    <lineage>
        <taxon>Bacteria</taxon>
        <taxon>Candidatus Kaiseribacteriota</taxon>
    </lineage>
</organism>
<evidence type="ECO:0000256" key="1">
    <source>
        <dbReference type="SAM" id="MobiDB-lite"/>
    </source>
</evidence>
<evidence type="ECO:0000313" key="2">
    <source>
        <dbReference type="EMBL" id="OGG76240.1"/>
    </source>
</evidence>
<dbReference type="Proteomes" id="UP000178587">
    <property type="component" value="Unassembled WGS sequence"/>
</dbReference>
<gene>
    <name evidence="2" type="ORF">A3A34_03340</name>
</gene>
<reference evidence="2 3" key="1">
    <citation type="journal article" date="2016" name="Nat. Commun.">
        <title>Thousands of microbial genomes shed light on interconnected biogeochemical processes in an aquifer system.</title>
        <authorList>
            <person name="Anantharaman K."/>
            <person name="Brown C.T."/>
            <person name="Hug L.A."/>
            <person name="Sharon I."/>
            <person name="Castelle C.J."/>
            <person name="Probst A.J."/>
            <person name="Thomas B.C."/>
            <person name="Singh A."/>
            <person name="Wilkins M.J."/>
            <person name="Karaoz U."/>
            <person name="Brodie E.L."/>
            <person name="Williams K.H."/>
            <person name="Hubbard S.S."/>
            <person name="Banfield J.F."/>
        </authorList>
    </citation>
    <scope>NUCLEOTIDE SEQUENCE [LARGE SCALE GENOMIC DNA]</scope>
</reference>
<dbReference type="AlphaFoldDB" id="A0A1F6ERI4"/>
<dbReference type="EMBL" id="MFLU01000001">
    <property type="protein sequence ID" value="OGG76240.1"/>
    <property type="molecule type" value="Genomic_DNA"/>
</dbReference>
<dbReference type="STRING" id="1798507.A3A34_03340"/>
<protein>
    <recommendedName>
        <fullName evidence="4">PARP-type domain-containing protein</fullName>
    </recommendedName>
</protein>
<comment type="caution">
    <text evidence="2">The sequence shown here is derived from an EMBL/GenBank/DDBJ whole genome shotgun (WGS) entry which is preliminary data.</text>
</comment>
<evidence type="ECO:0000313" key="3">
    <source>
        <dbReference type="Proteomes" id="UP000178587"/>
    </source>
</evidence>
<proteinExistence type="predicted"/>
<evidence type="ECO:0008006" key="4">
    <source>
        <dbReference type="Google" id="ProtNLM"/>
    </source>
</evidence>